<dbReference type="EC" id="3.1.26.11" evidence="8"/>
<keyword evidence="3 8" id="KW-0540">Nuclease</keyword>
<accession>A0AA36Y443</accession>
<dbReference type="SUPFAM" id="SSF56281">
    <property type="entry name" value="Metallo-hydrolase/oxidoreductase"/>
    <property type="match status" value="1"/>
</dbReference>
<keyword evidence="7 8" id="KW-0862">Zinc</keyword>
<feature type="binding site" evidence="8">
    <location>
        <position position="138"/>
    </location>
    <ligand>
        <name>Zn(2+)</name>
        <dbReference type="ChEBI" id="CHEBI:29105"/>
        <label>1</label>
        <note>catalytic</note>
    </ligand>
</feature>
<evidence type="ECO:0000256" key="2">
    <source>
        <dbReference type="ARBA" id="ARBA00022694"/>
    </source>
</evidence>
<protein>
    <recommendedName>
        <fullName evidence="8">Ribonuclease Z</fullName>
        <shortName evidence="8">RNase Z</shortName>
        <ecNumber evidence="8">3.1.26.11</ecNumber>
    </recommendedName>
    <alternativeName>
        <fullName evidence="8">tRNA 3 endonuclease</fullName>
    </alternativeName>
    <alternativeName>
        <fullName evidence="8">tRNase Z</fullName>
    </alternativeName>
</protein>
<keyword evidence="4 8" id="KW-0479">Metal-binding</keyword>
<dbReference type="Gene3D" id="3.60.15.10">
    <property type="entry name" value="Ribonuclease Z/Hydroxyacylglutathione hydrolase-like"/>
    <property type="match status" value="1"/>
</dbReference>
<dbReference type="InterPro" id="IPR001279">
    <property type="entry name" value="Metallo-B-lactamas"/>
</dbReference>
<evidence type="ECO:0000313" key="11">
    <source>
        <dbReference type="Proteomes" id="UP000018466"/>
    </source>
</evidence>
<dbReference type="PANTHER" id="PTHR46018:SF2">
    <property type="entry name" value="ZINC PHOSPHODIESTERASE ELAC PROTEIN 1"/>
    <property type="match status" value="1"/>
</dbReference>
<evidence type="ECO:0000256" key="5">
    <source>
        <dbReference type="ARBA" id="ARBA00022759"/>
    </source>
</evidence>
<evidence type="ECO:0000256" key="4">
    <source>
        <dbReference type="ARBA" id="ARBA00022723"/>
    </source>
</evidence>
<feature type="binding site" evidence="8">
    <location>
        <position position="65"/>
    </location>
    <ligand>
        <name>Zn(2+)</name>
        <dbReference type="ChEBI" id="CHEBI:29105"/>
        <label>2</label>
        <note>catalytic</note>
    </ligand>
</feature>
<dbReference type="InterPro" id="IPR036866">
    <property type="entry name" value="RibonucZ/Hydroxyglut_hydro"/>
</dbReference>
<comment type="caution">
    <text evidence="10">The sequence shown here is derived from an EMBL/GenBank/DDBJ whole genome shotgun (WGS) entry which is preliminary data.</text>
</comment>
<comment type="subunit">
    <text evidence="1 8">Homodimer.</text>
</comment>
<evidence type="ECO:0000256" key="7">
    <source>
        <dbReference type="ARBA" id="ARBA00022833"/>
    </source>
</evidence>
<dbReference type="NCBIfam" id="TIGR02651">
    <property type="entry name" value="RNase_Z"/>
    <property type="match status" value="1"/>
</dbReference>
<proteinExistence type="inferred from homology"/>
<feature type="binding site" evidence="8">
    <location>
        <position position="206"/>
    </location>
    <ligand>
        <name>Zn(2+)</name>
        <dbReference type="ChEBI" id="CHEBI:29105"/>
        <label>1</label>
        <note>catalytic</note>
    </ligand>
</feature>
<dbReference type="GO" id="GO:0008270">
    <property type="term" value="F:zinc ion binding"/>
    <property type="evidence" value="ECO:0007669"/>
    <property type="project" value="UniProtKB-UniRule"/>
</dbReference>
<dbReference type="NCBIfam" id="NF000801">
    <property type="entry name" value="PRK00055.1-3"/>
    <property type="match status" value="1"/>
</dbReference>
<dbReference type="Proteomes" id="UP000018466">
    <property type="component" value="Unassembled WGS sequence"/>
</dbReference>
<comment type="cofactor">
    <cofactor evidence="8">
        <name>Zn(2+)</name>
        <dbReference type="ChEBI" id="CHEBI:29105"/>
    </cofactor>
    <text evidence="8">Binds 2 Zn(2+) ions.</text>
</comment>
<feature type="domain" description="Metallo-beta-lactamase" evidence="9">
    <location>
        <begin position="196"/>
        <end position="266"/>
    </location>
</feature>
<dbReference type="Pfam" id="PF12706">
    <property type="entry name" value="Lactamase_B_2"/>
    <property type="match status" value="1"/>
</dbReference>
<evidence type="ECO:0000256" key="1">
    <source>
        <dbReference type="ARBA" id="ARBA00011738"/>
    </source>
</evidence>
<dbReference type="RefSeq" id="WP_009533477.1">
    <property type="nucleotide sequence ID" value="NZ_JH590863.1"/>
</dbReference>
<dbReference type="InterPro" id="IPR013471">
    <property type="entry name" value="RNase_Z/BN"/>
</dbReference>
<feature type="binding site" evidence="8">
    <location>
        <position position="63"/>
    </location>
    <ligand>
        <name>Zn(2+)</name>
        <dbReference type="ChEBI" id="CHEBI:29105"/>
        <label>1</label>
        <note>catalytic</note>
    </ligand>
</feature>
<dbReference type="PANTHER" id="PTHR46018">
    <property type="entry name" value="ZINC PHOSPHODIESTERASE ELAC PROTEIN 1"/>
    <property type="match status" value="1"/>
</dbReference>
<keyword evidence="6 8" id="KW-0378">Hydrolase</keyword>
<gene>
    <name evidence="8" type="primary">rnz</name>
    <name evidence="10" type="ORF">HMPREF9623_01645</name>
</gene>
<reference evidence="10 11" key="1">
    <citation type="submission" date="2011-10" db="EMBL/GenBank/DDBJ databases">
        <title>The Genome Sequence of Lachnospiraceae bacterium ACC2.</title>
        <authorList>
            <consortium name="The Broad Institute Genome Sequencing Platform"/>
            <person name="Earl A."/>
            <person name="Ward D."/>
            <person name="Feldgarden M."/>
            <person name="Gevers D."/>
            <person name="Sizova M."/>
            <person name="Hazen A."/>
            <person name="Epstein S."/>
            <person name="Young S.K."/>
            <person name="Zeng Q."/>
            <person name="Gargeya S."/>
            <person name="Fitzgerald M."/>
            <person name="Haas B."/>
            <person name="Abouelleil A."/>
            <person name="Alvarado L."/>
            <person name="Arachchi H.M."/>
            <person name="Berlin A."/>
            <person name="Brown A."/>
            <person name="Chapman S.B."/>
            <person name="Chen Z."/>
            <person name="Dunbar C."/>
            <person name="Freedman E."/>
            <person name="Gearin G."/>
            <person name="Goldberg J."/>
            <person name="Griggs A."/>
            <person name="Gujja S."/>
            <person name="Heiman D."/>
            <person name="Howarth C."/>
            <person name="Larson L."/>
            <person name="Lui A."/>
            <person name="MacDonald P.J.P."/>
            <person name="Montmayeur A."/>
            <person name="Murphy C."/>
            <person name="Neiman D."/>
            <person name="Pearson M."/>
            <person name="Priest M."/>
            <person name="Roberts A."/>
            <person name="Saif S."/>
            <person name="Shea T."/>
            <person name="Shenoy N."/>
            <person name="Sisk P."/>
            <person name="Stolte C."/>
            <person name="Sykes S."/>
            <person name="Wortman J."/>
            <person name="Nusbaum C."/>
            <person name="Birren B."/>
        </authorList>
    </citation>
    <scope>NUCLEOTIDE SEQUENCE [LARGE SCALE GENOMIC DNA]</scope>
    <source>
        <strain evidence="10 11">ACC2</strain>
    </source>
</reference>
<sequence length="304" mass="33898">MLDICLLGTGGMMPLPYRWLTSMMARCNGSSLLIDCGEGTQIALREKGWSPRPIDVICFTHYHADHISGLPGLLLTMGNAERTEPLLMIGPKGLERVVTALRSIAPELPFPIVFSELTEAREQRTAGPYVIDAYRVNHNVLCYGYCISIPRIGRFDAARAKEQGIPLKFWNPLQKGQTITDGDKVYTPDMVLGGARRGLKVSYCTDTRPVPAIAEYAADADLMICEGMYGEADKQQKAREHKHMTMQEAAKLASEAKPKELWLTHYSPSLNYPEEYMAEIRKIFPAAKAAKDGWTMELVFPEEA</sequence>
<evidence type="ECO:0000313" key="10">
    <source>
        <dbReference type="EMBL" id="EHO16099.1"/>
    </source>
</evidence>
<evidence type="ECO:0000256" key="3">
    <source>
        <dbReference type="ARBA" id="ARBA00022722"/>
    </source>
</evidence>
<comment type="catalytic activity">
    <reaction evidence="8">
        <text>Endonucleolytic cleavage of RNA, removing extra 3' nucleotides from tRNA precursor, generating 3' termini of tRNAs. A 3'-hydroxy group is left at the tRNA terminus and a 5'-phosphoryl group is left at the trailer molecule.</text>
        <dbReference type="EC" id="3.1.26.11"/>
    </reaction>
</comment>
<feature type="binding site" evidence="8">
    <location>
        <position position="66"/>
    </location>
    <ligand>
        <name>Zn(2+)</name>
        <dbReference type="ChEBI" id="CHEBI:29105"/>
        <label>2</label>
        <note>catalytic</note>
    </ligand>
</feature>
<keyword evidence="2 8" id="KW-0819">tRNA processing</keyword>
<comment type="similarity">
    <text evidence="8">Belongs to the RNase Z family.</text>
</comment>
<organism evidence="10 11">
    <name type="scientific">Stomatobaculum longum</name>
    <dbReference type="NCBI Taxonomy" id="796942"/>
    <lineage>
        <taxon>Bacteria</taxon>
        <taxon>Bacillati</taxon>
        <taxon>Bacillota</taxon>
        <taxon>Clostridia</taxon>
        <taxon>Lachnospirales</taxon>
        <taxon>Lachnospiraceae</taxon>
        <taxon>Stomatobaculum</taxon>
    </lineage>
</organism>
<feature type="binding site" evidence="8">
    <location>
        <position position="265"/>
    </location>
    <ligand>
        <name>Zn(2+)</name>
        <dbReference type="ChEBI" id="CHEBI:29105"/>
        <label>2</label>
        <note>catalytic</note>
    </ligand>
</feature>
<dbReference type="CDD" id="cd07717">
    <property type="entry name" value="RNaseZ_ZiPD-like_MBL-fold"/>
    <property type="match status" value="1"/>
</dbReference>
<feature type="binding site" evidence="8">
    <location>
        <position position="61"/>
    </location>
    <ligand>
        <name>Zn(2+)</name>
        <dbReference type="ChEBI" id="CHEBI:29105"/>
        <label>1</label>
        <note>catalytic</note>
    </ligand>
</feature>
<name>A0AA36Y443_9FIRM</name>
<dbReference type="HAMAP" id="MF_01818">
    <property type="entry name" value="RNase_Z_BN"/>
    <property type="match status" value="1"/>
</dbReference>
<comment type="function">
    <text evidence="8">Zinc phosphodiesterase, which displays some tRNA 3'-processing endonuclease activity. Probably involved in tRNA maturation, by removing a 3'-trailer from precursor tRNA.</text>
</comment>
<evidence type="ECO:0000256" key="8">
    <source>
        <dbReference type="HAMAP-Rule" id="MF_01818"/>
    </source>
</evidence>
<evidence type="ECO:0000256" key="6">
    <source>
        <dbReference type="ARBA" id="ARBA00022801"/>
    </source>
</evidence>
<dbReference type="EMBL" id="AGEL01000013">
    <property type="protein sequence ID" value="EHO16099.1"/>
    <property type="molecule type" value="Genomic_DNA"/>
</dbReference>
<dbReference type="GeneID" id="86941369"/>
<evidence type="ECO:0000259" key="9">
    <source>
        <dbReference type="Pfam" id="PF12706"/>
    </source>
</evidence>
<dbReference type="GO" id="GO:0042781">
    <property type="term" value="F:3'-tRNA processing endoribonuclease activity"/>
    <property type="evidence" value="ECO:0007669"/>
    <property type="project" value="UniProtKB-UniRule"/>
</dbReference>
<dbReference type="Pfam" id="PF23023">
    <property type="entry name" value="Anti-Pycsar_Apyc1"/>
    <property type="match status" value="1"/>
</dbReference>
<keyword evidence="11" id="KW-1185">Reference proteome</keyword>
<feature type="active site" description="Proton acceptor" evidence="8">
    <location>
        <position position="65"/>
    </location>
</feature>
<dbReference type="AlphaFoldDB" id="A0AA36Y443"/>
<keyword evidence="5 8" id="KW-0255">Endonuclease</keyword>
<feature type="binding site" evidence="8">
    <location>
        <position position="206"/>
    </location>
    <ligand>
        <name>Zn(2+)</name>
        <dbReference type="ChEBI" id="CHEBI:29105"/>
        <label>2</label>
        <note>catalytic</note>
    </ligand>
</feature>